<dbReference type="OrthoDB" id="1851308at2759"/>
<keyword evidence="2" id="KW-1185">Reference proteome</keyword>
<dbReference type="Proteomes" id="UP000250321">
    <property type="component" value="Unassembled WGS sequence"/>
</dbReference>
<accession>A0A314ZAH3</accession>
<evidence type="ECO:0000313" key="2">
    <source>
        <dbReference type="Proteomes" id="UP000250321"/>
    </source>
</evidence>
<gene>
    <name evidence="1" type="ORF">Pyn_28866</name>
</gene>
<evidence type="ECO:0000313" key="1">
    <source>
        <dbReference type="EMBL" id="PQQ15473.1"/>
    </source>
</evidence>
<reference evidence="1 2" key="1">
    <citation type="submission" date="2018-02" db="EMBL/GenBank/DDBJ databases">
        <title>Draft genome of wild Prunus yedoensis var. nudiflora.</title>
        <authorList>
            <person name="Baek S."/>
            <person name="Kim J.-H."/>
            <person name="Choi K."/>
            <person name="Kim G.-B."/>
            <person name="Cho A."/>
            <person name="Jang H."/>
            <person name="Shin C.-H."/>
            <person name="Yu H.-J."/>
            <person name="Mun J.-H."/>
        </authorList>
    </citation>
    <scope>NUCLEOTIDE SEQUENCE [LARGE SCALE GENOMIC DNA]</scope>
    <source>
        <strain evidence="2">cv. Jeju island</strain>
        <tissue evidence="1">Leaf</tissue>
    </source>
</reference>
<proteinExistence type="predicted"/>
<name>A0A314ZAH3_PRUYE</name>
<protein>
    <submittedName>
        <fullName evidence="1">Uncharacterized protein</fullName>
    </submittedName>
</protein>
<dbReference type="AlphaFoldDB" id="A0A314ZAH3"/>
<organism evidence="1 2">
    <name type="scientific">Prunus yedoensis var. nudiflora</name>
    <dbReference type="NCBI Taxonomy" id="2094558"/>
    <lineage>
        <taxon>Eukaryota</taxon>
        <taxon>Viridiplantae</taxon>
        <taxon>Streptophyta</taxon>
        <taxon>Embryophyta</taxon>
        <taxon>Tracheophyta</taxon>
        <taxon>Spermatophyta</taxon>
        <taxon>Magnoliopsida</taxon>
        <taxon>eudicotyledons</taxon>
        <taxon>Gunneridae</taxon>
        <taxon>Pentapetalae</taxon>
        <taxon>rosids</taxon>
        <taxon>fabids</taxon>
        <taxon>Rosales</taxon>
        <taxon>Rosaceae</taxon>
        <taxon>Amygdaloideae</taxon>
        <taxon>Amygdaleae</taxon>
        <taxon>Prunus</taxon>
    </lineage>
</organism>
<comment type="caution">
    <text evidence="1">The sequence shown here is derived from an EMBL/GenBank/DDBJ whole genome shotgun (WGS) entry which is preliminary data.</text>
</comment>
<dbReference type="EMBL" id="PJQY01000227">
    <property type="protein sequence ID" value="PQQ15473.1"/>
    <property type="molecule type" value="Genomic_DNA"/>
</dbReference>
<sequence length="64" mass="7559">MYEKDTILQMEESLPPLEVEPMMHFEASAMDIAFETEELEFTSQLRDSIATEMWDDYIHDLSPM</sequence>